<organism evidence="2 3">
    <name type="scientific">Croceimicrobium hydrocarbonivorans</name>
    <dbReference type="NCBI Taxonomy" id="2761580"/>
    <lineage>
        <taxon>Bacteria</taxon>
        <taxon>Pseudomonadati</taxon>
        <taxon>Bacteroidota</taxon>
        <taxon>Flavobacteriia</taxon>
        <taxon>Flavobacteriales</taxon>
        <taxon>Owenweeksiaceae</taxon>
        <taxon>Croceimicrobium</taxon>
    </lineage>
</organism>
<dbReference type="Gene3D" id="2.40.160.170">
    <property type="match status" value="1"/>
</dbReference>
<dbReference type="EMBL" id="CP060139">
    <property type="protein sequence ID" value="QNR22635.1"/>
    <property type="molecule type" value="Genomic_DNA"/>
</dbReference>
<keyword evidence="1" id="KW-0732">Signal</keyword>
<protein>
    <recommendedName>
        <fullName evidence="4">Outer membrane protein beta-barrel domain-containing protein</fullName>
    </recommendedName>
</protein>
<dbReference type="AlphaFoldDB" id="A0A7H0VA87"/>
<name>A0A7H0VA87_9FLAO</name>
<feature type="signal peptide" evidence="1">
    <location>
        <begin position="1"/>
        <end position="20"/>
    </location>
</feature>
<dbReference type="Proteomes" id="UP000516305">
    <property type="component" value="Chromosome"/>
</dbReference>
<feature type="chain" id="PRO_5028859299" description="Outer membrane protein beta-barrel domain-containing protein" evidence="1">
    <location>
        <begin position="21"/>
        <end position="239"/>
    </location>
</feature>
<sequence length="239" mass="25916">MKKSILSIVMGLVFLAPAVAQVSSTDSTATKASSTEDLYPMWQNRHAIAISAGLPGFGLEYAYNLNRSLNLRAGFLAFTFNDYNTDMDISGQSVNVNANLTSTVFDIMLEYQPSTRSSFKLVAGLGYLNNVGLNTLILLNDDIGYGDLVIDNEEIGDIDLTVSWTGVAPYMGFGFGRAIPKKRVGFGIEVGTYYAGGPSVDIDASGMLENTSEEEAELEDNLSSYAWMPRVMARLAIKL</sequence>
<evidence type="ECO:0000313" key="2">
    <source>
        <dbReference type="EMBL" id="QNR22635.1"/>
    </source>
</evidence>
<gene>
    <name evidence="2" type="ORF">H4K34_09575</name>
</gene>
<evidence type="ECO:0000313" key="3">
    <source>
        <dbReference type="Proteomes" id="UP000516305"/>
    </source>
</evidence>
<dbReference type="KEGG" id="chyd:H4K34_09575"/>
<proteinExistence type="predicted"/>
<dbReference type="RefSeq" id="WP_210757201.1">
    <property type="nucleotide sequence ID" value="NZ_CP060139.1"/>
</dbReference>
<evidence type="ECO:0000256" key="1">
    <source>
        <dbReference type="SAM" id="SignalP"/>
    </source>
</evidence>
<keyword evidence="3" id="KW-1185">Reference proteome</keyword>
<accession>A0A7H0VA87</accession>
<evidence type="ECO:0008006" key="4">
    <source>
        <dbReference type="Google" id="ProtNLM"/>
    </source>
</evidence>
<reference evidence="2 3" key="1">
    <citation type="submission" date="2020-08" db="EMBL/GenBank/DDBJ databases">
        <title>Croceimicrobium hydrocarbonivorans gen. nov., sp. nov., a novel marine bacterium isolated from a bacterial consortium that degrades polyethylene terephthalate.</title>
        <authorList>
            <person name="Liu R."/>
        </authorList>
    </citation>
    <scope>NUCLEOTIDE SEQUENCE [LARGE SCALE GENOMIC DNA]</scope>
    <source>
        <strain evidence="2 3">A20-9</strain>
    </source>
</reference>